<protein>
    <submittedName>
        <fullName evidence="2">Uncharacterized protein</fullName>
    </submittedName>
</protein>
<evidence type="ECO:0000313" key="3">
    <source>
        <dbReference type="Proteomes" id="UP000281553"/>
    </source>
</evidence>
<dbReference type="AlphaFoldDB" id="A0A3P7ME11"/>
<feature type="region of interest" description="Disordered" evidence="1">
    <location>
        <begin position="136"/>
        <end position="155"/>
    </location>
</feature>
<feature type="region of interest" description="Disordered" evidence="1">
    <location>
        <begin position="65"/>
        <end position="105"/>
    </location>
</feature>
<name>A0A3P7ME11_DIBLA</name>
<dbReference type="EMBL" id="UYRU01064707">
    <property type="protein sequence ID" value="VDN16111.1"/>
    <property type="molecule type" value="Genomic_DNA"/>
</dbReference>
<organism evidence="2 3">
    <name type="scientific">Dibothriocephalus latus</name>
    <name type="common">Fish tapeworm</name>
    <name type="synonym">Diphyllobothrium latum</name>
    <dbReference type="NCBI Taxonomy" id="60516"/>
    <lineage>
        <taxon>Eukaryota</taxon>
        <taxon>Metazoa</taxon>
        <taxon>Spiralia</taxon>
        <taxon>Lophotrochozoa</taxon>
        <taxon>Platyhelminthes</taxon>
        <taxon>Cestoda</taxon>
        <taxon>Eucestoda</taxon>
        <taxon>Diphyllobothriidea</taxon>
        <taxon>Diphyllobothriidae</taxon>
        <taxon>Dibothriocephalus</taxon>
    </lineage>
</organism>
<evidence type="ECO:0000256" key="1">
    <source>
        <dbReference type="SAM" id="MobiDB-lite"/>
    </source>
</evidence>
<accession>A0A3P7ME11</accession>
<gene>
    <name evidence="2" type="ORF">DILT_LOCUS11942</name>
</gene>
<keyword evidence="3" id="KW-1185">Reference proteome</keyword>
<reference evidence="2 3" key="1">
    <citation type="submission" date="2018-11" db="EMBL/GenBank/DDBJ databases">
        <authorList>
            <consortium name="Pathogen Informatics"/>
        </authorList>
    </citation>
    <scope>NUCLEOTIDE SEQUENCE [LARGE SCALE GENOMIC DNA]</scope>
</reference>
<sequence>MLSRRTRIRCDGIQPPDAEYPATCRTGAIVNLFFHNRPHSDDPSPPPPTLLRSCITYFAPALSPPLRHARKTAEPPPPPHRRLGASVAVSSSSGTPSTSQFSVPSPPSPLICLRSGATLPNLPAAPRCLRQPSITAQPPLAAGSSSSGLFATSQTSVHSRKLNKDLELNCDDTPMSASSVAATSAILMSTAASTEG</sequence>
<evidence type="ECO:0000313" key="2">
    <source>
        <dbReference type="EMBL" id="VDN16111.1"/>
    </source>
</evidence>
<dbReference type="Proteomes" id="UP000281553">
    <property type="component" value="Unassembled WGS sequence"/>
</dbReference>
<feature type="compositionally biased region" description="Low complexity" evidence="1">
    <location>
        <begin position="84"/>
        <end position="99"/>
    </location>
</feature>
<proteinExistence type="predicted"/>